<dbReference type="Pfam" id="PF05964">
    <property type="entry name" value="FYRN"/>
    <property type="match status" value="1"/>
</dbReference>
<dbReference type="GO" id="GO:0032259">
    <property type="term" value="P:methylation"/>
    <property type="evidence" value="ECO:0007669"/>
    <property type="project" value="UniProtKB-KW"/>
</dbReference>
<keyword evidence="4" id="KW-0949">S-adenosyl-L-methionine</keyword>
<keyword evidence="5" id="KW-0479">Metal-binding</keyword>
<keyword evidence="12" id="KW-0539">Nucleus</keyword>
<evidence type="ECO:0000256" key="10">
    <source>
        <dbReference type="ARBA" id="ARBA00023015"/>
    </source>
</evidence>
<protein>
    <recommendedName>
        <fullName evidence="14">PHD-type domain-containing protein</fullName>
    </recommendedName>
</protein>
<dbReference type="PROSITE" id="PS51805">
    <property type="entry name" value="EPHD"/>
    <property type="match status" value="1"/>
</dbReference>
<gene>
    <name evidence="15" type="ORF">SRO942_LOCUS43890</name>
</gene>
<dbReference type="InterPro" id="IPR034732">
    <property type="entry name" value="EPHD"/>
</dbReference>
<keyword evidence="10" id="KW-0805">Transcription regulation</keyword>
<comment type="subcellular location">
    <subcellularLocation>
        <location evidence="1">Nucleus</location>
    </subcellularLocation>
</comment>
<organism evidence="15 16">
    <name type="scientific">Didymodactylos carnosus</name>
    <dbReference type="NCBI Taxonomy" id="1234261"/>
    <lineage>
        <taxon>Eukaryota</taxon>
        <taxon>Metazoa</taxon>
        <taxon>Spiralia</taxon>
        <taxon>Gnathifera</taxon>
        <taxon>Rotifera</taxon>
        <taxon>Eurotatoria</taxon>
        <taxon>Bdelloidea</taxon>
        <taxon>Philodinida</taxon>
        <taxon>Philodinidae</taxon>
        <taxon>Didymodactylos</taxon>
    </lineage>
</organism>
<feature type="region of interest" description="Disordered" evidence="13">
    <location>
        <begin position="261"/>
        <end position="301"/>
    </location>
</feature>
<evidence type="ECO:0000256" key="9">
    <source>
        <dbReference type="ARBA" id="ARBA00022853"/>
    </source>
</evidence>
<evidence type="ECO:0000313" key="15">
    <source>
        <dbReference type="EMBL" id="CAF4482203.1"/>
    </source>
</evidence>
<feature type="non-terminal residue" evidence="15">
    <location>
        <position position="1"/>
    </location>
</feature>
<dbReference type="Proteomes" id="UP000681722">
    <property type="component" value="Unassembled WGS sequence"/>
</dbReference>
<dbReference type="PANTHER" id="PTHR45888:SF6">
    <property type="entry name" value="HL01030P-RELATED"/>
    <property type="match status" value="1"/>
</dbReference>
<evidence type="ECO:0000259" key="14">
    <source>
        <dbReference type="PROSITE" id="PS51805"/>
    </source>
</evidence>
<keyword evidence="7" id="KW-0863">Zinc-finger</keyword>
<dbReference type="InterPro" id="IPR013083">
    <property type="entry name" value="Znf_RING/FYVE/PHD"/>
</dbReference>
<dbReference type="OrthoDB" id="308383at2759"/>
<accession>A0A8S2X8Q0</accession>
<dbReference type="GO" id="GO:0044666">
    <property type="term" value="C:MLL3/4 complex"/>
    <property type="evidence" value="ECO:0007669"/>
    <property type="project" value="TreeGrafter"/>
</dbReference>
<feature type="domain" description="PHD-type" evidence="14">
    <location>
        <begin position="355"/>
        <end position="463"/>
    </location>
</feature>
<name>A0A8S2X8Q0_9BILA</name>
<evidence type="ECO:0000256" key="1">
    <source>
        <dbReference type="ARBA" id="ARBA00004123"/>
    </source>
</evidence>
<dbReference type="GO" id="GO:0003713">
    <property type="term" value="F:transcription coactivator activity"/>
    <property type="evidence" value="ECO:0007669"/>
    <property type="project" value="TreeGrafter"/>
</dbReference>
<evidence type="ECO:0000256" key="2">
    <source>
        <dbReference type="ARBA" id="ARBA00022603"/>
    </source>
</evidence>
<proteinExistence type="predicted"/>
<evidence type="ECO:0000256" key="6">
    <source>
        <dbReference type="ARBA" id="ARBA00022737"/>
    </source>
</evidence>
<dbReference type="FunFam" id="3.30.40.10:FF:000002">
    <property type="entry name" value="Histone-lysine N-methyltransferase"/>
    <property type="match status" value="1"/>
</dbReference>
<evidence type="ECO:0000256" key="5">
    <source>
        <dbReference type="ARBA" id="ARBA00022723"/>
    </source>
</evidence>
<evidence type="ECO:0000256" key="11">
    <source>
        <dbReference type="ARBA" id="ARBA00023163"/>
    </source>
</evidence>
<keyword evidence="2" id="KW-0489">Methyltransferase</keyword>
<keyword evidence="6" id="KW-0677">Repeat</keyword>
<dbReference type="GO" id="GO:0042800">
    <property type="term" value="F:histone H3K4 methyltransferase activity"/>
    <property type="evidence" value="ECO:0007669"/>
    <property type="project" value="TreeGrafter"/>
</dbReference>
<dbReference type="AlphaFoldDB" id="A0A8S2X8Q0"/>
<keyword evidence="8" id="KW-0862">Zinc</keyword>
<reference evidence="15" key="1">
    <citation type="submission" date="2021-02" db="EMBL/GenBank/DDBJ databases">
        <authorList>
            <person name="Nowell W R."/>
        </authorList>
    </citation>
    <scope>NUCLEOTIDE SEQUENCE</scope>
</reference>
<dbReference type="PANTHER" id="PTHR45888">
    <property type="entry name" value="HL01030P-RELATED"/>
    <property type="match status" value="1"/>
</dbReference>
<evidence type="ECO:0000256" key="7">
    <source>
        <dbReference type="ARBA" id="ARBA00022771"/>
    </source>
</evidence>
<dbReference type="Pfam" id="PF13771">
    <property type="entry name" value="zf-HC5HC2H"/>
    <property type="match status" value="1"/>
</dbReference>
<evidence type="ECO:0000313" key="16">
    <source>
        <dbReference type="Proteomes" id="UP000681722"/>
    </source>
</evidence>
<evidence type="ECO:0000256" key="8">
    <source>
        <dbReference type="ARBA" id="ARBA00022833"/>
    </source>
</evidence>
<dbReference type="InterPro" id="IPR003888">
    <property type="entry name" value="FYrich_N"/>
</dbReference>
<dbReference type="EMBL" id="CAJOBC010102832">
    <property type="protein sequence ID" value="CAF4482203.1"/>
    <property type="molecule type" value="Genomic_DNA"/>
</dbReference>
<dbReference type="GO" id="GO:0008270">
    <property type="term" value="F:zinc ion binding"/>
    <property type="evidence" value="ECO:0007669"/>
    <property type="project" value="UniProtKB-KW"/>
</dbReference>
<comment type="caution">
    <text evidence="15">The sequence shown here is derived from an EMBL/GenBank/DDBJ whole genome shotgun (WGS) entry which is preliminary data.</text>
</comment>
<keyword evidence="11" id="KW-0804">Transcription</keyword>
<dbReference type="Gene3D" id="3.30.40.10">
    <property type="entry name" value="Zinc/RING finger domain, C3HC4 (zinc finger)"/>
    <property type="match status" value="1"/>
</dbReference>
<keyword evidence="9" id="KW-0156">Chromatin regulator</keyword>
<dbReference type="GO" id="GO:0045944">
    <property type="term" value="P:positive regulation of transcription by RNA polymerase II"/>
    <property type="evidence" value="ECO:0007669"/>
    <property type="project" value="TreeGrafter"/>
</dbReference>
<keyword evidence="3" id="KW-0808">Transferase</keyword>
<evidence type="ECO:0000256" key="4">
    <source>
        <dbReference type="ARBA" id="ARBA00022691"/>
    </source>
</evidence>
<evidence type="ECO:0000256" key="13">
    <source>
        <dbReference type="SAM" id="MobiDB-lite"/>
    </source>
</evidence>
<evidence type="ECO:0000256" key="12">
    <source>
        <dbReference type="ARBA" id="ARBA00023242"/>
    </source>
</evidence>
<evidence type="ECO:0000256" key="3">
    <source>
        <dbReference type="ARBA" id="ARBA00022679"/>
    </source>
</evidence>
<sequence length="552" mass="61286">EQKEFDESAALVKLNSDNKTTLAANSSGGNNSDANGRPILGGVDKVSVTLTLTTEASNDVQSVIAAVADLLKIAYPSTFDVHHPVSSKTTGLNPTSAITQSNPATVLCNGDYNPLNCFTKGCICSTTTGTNFPYTSLSNNNTLFNNSHTHPSRSVYKCGRETGVSIQSLIEMQPKHCRNCNIKLTTENLFKKRLNELPASIKEYIPLSEPFVYFCNEQCYNLYLTSVHCPPPPSSLVINTQMFTSTTATSSSPQTSLIPLIKSEPMESPPPPSTSSGTSTTNEIVSPNTKRKAGLKRRPDTINKPIEKRWKDIRWKRWDASATLKTIIRLPNTNEIEQLICDLKLTLKTNAKKDTRICSFCNGSGDMETNGPGRLLNLDVGKWCHLNCALWSSEVYETMNGALMYVDQADKRCLNAECATCKQKGASLVCFHQRCPNTYHFPCALTNGCVFYKNKTIMCPVHAARTGTNDQILDDKSVFRKVWINRDEVKQIQSYMSQEQDETTYTLRIGSLVLHNIGQLLPHQLQSAAFHNRNFIYPVCIPFLHKKSMVNI</sequence>